<gene>
    <name evidence="1" type="ORF">EO244_14050</name>
</gene>
<keyword evidence="2" id="KW-1185">Reference proteome</keyword>
<name>A0A4Q1JJT6_9BACT</name>
<accession>A0A4Q1JJT6</accession>
<dbReference type="EMBL" id="SAXA01000015">
    <property type="protein sequence ID" value="RXQ89485.1"/>
    <property type="molecule type" value="Genomic_DNA"/>
</dbReference>
<comment type="caution">
    <text evidence="1">The sequence shown here is derived from an EMBL/GenBank/DDBJ whole genome shotgun (WGS) entry which is preliminary data.</text>
</comment>
<protein>
    <submittedName>
        <fullName evidence="1">Uncharacterized protein</fullName>
    </submittedName>
</protein>
<evidence type="ECO:0000313" key="1">
    <source>
        <dbReference type="EMBL" id="RXQ89485.1"/>
    </source>
</evidence>
<reference evidence="1 2" key="1">
    <citation type="submission" date="2019-01" db="EMBL/GenBank/DDBJ databases">
        <title>Ancylomarina salipaludis sp. nov., isolated from a salt marsh.</title>
        <authorList>
            <person name="Yoon J.-H."/>
        </authorList>
    </citation>
    <scope>NUCLEOTIDE SEQUENCE [LARGE SCALE GENOMIC DNA]</scope>
    <source>
        <strain evidence="1 2">SHSM-M15</strain>
    </source>
</reference>
<dbReference type="Proteomes" id="UP000289703">
    <property type="component" value="Unassembled WGS sequence"/>
</dbReference>
<sequence length="497" mass="58151">MNPEIEMLLKTVCIEDADISVIQDEFLHENVKKCFHIIDTNFGNPELTIELVDEILELYIYDTPEIYLGCLTHLNQQMVKKNLFPGRKEHNQIYNMLLSKGHYRKGTDIKTVNELSEILASIEDTNSQKIFVIEVLISSLKDKFHNCYERDPDFIEDCKVMLQIIEQHEQNLDGTQLTGNEFNRFSVKEWVEIFYYFFKSLDIDITIDRNRDRFAKFIHILADVEFYGINNSPFFASLTERYLNEELYFQSRINYDLIILQFKRVGLTEIAEEVTTQALKIKSNHDNSSYLSFKFKAVEFASYQLDYSKTHDFNFDKIIEHSSSLKSTSEKILYILEVEACCFELLLKNHSNAGYSIVEDCEREIELLKAVEYQEKGKPCFDAKFGSDQLTEIFHLFLHSLGLDAYLPEDINLASISKFIHLIRGRVVTKIDNSPVLKSFRLKKRSNDLDREDDINDDSPRKMRQRLKTLVSVKEEYDKVELSDISQKISSTINSFE</sequence>
<dbReference type="RefSeq" id="WP_129255321.1">
    <property type="nucleotide sequence ID" value="NZ_SAXA01000015.1"/>
</dbReference>
<proteinExistence type="predicted"/>
<dbReference type="AlphaFoldDB" id="A0A4Q1JJT6"/>
<organism evidence="1 2">
    <name type="scientific">Ancylomarina salipaludis</name>
    <dbReference type="NCBI Taxonomy" id="2501299"/>
    <lineage>
        <taxon>Bacteria</taxon>
        <taxon>Pseudomonadati</taxon>
        <taxon>Bacteroidota</taxon>
        <taxon>Bacteroidia</taxon>
        <taxon>Marinilabiliales</taxon>
        <taxon>Marinifilaceae</taxon>
        <taxon>Ancylomarina</taxon>
    </lineage>
</organism>
<evidence type="ECO:0000313" key="2">
    <source>
        <dbReference type="Proteomes" id="UP000289703"/>
    </source>
</evidence>